<reference evidence="3 4" key="1">
    <citation type="journal article" date="2021" name="Sci. Rep.">
        <title>Genome sequencing of the multicellular alga Astrephomene provides insights into convergent evolution of germ-soma differentiation.</title>
        <authorList>
            <person name="Yamashita S."/>
            <person name="Yamamoto K."/>
            <person name="Matsuzaki R."/>
            <person name="Suzuki S."/>
            <person name="Yamaguchi H."/>
            <person name="Hirooka S."/>
            <person name="Minakuchi Y."/>
            <person name="Miyagishima S."/>
            <person name="Kawachi M."/>
            <person name="Toyoda A."/>
            <person name="Nozaki H."/>
        </authorList>
    </citation>
    <scope>NUCLEOTIDE SEQUENCE [LARGE SCALE GENOMIC DNA]</scope>
    <source>
        <strain evidence="3 4">NIES-4017</strain>
    </source>
</reference>
<feature type="region of interest" description="Disordered" evidence="1">
    <location>
        <begin position="1"/>
        <end position="30"/>
    </location>
</feature>
<evidence type="ECO:0000256" key="2">
    <source>
        <dbReference type="SAM" id="Phobius"/>
    </source>
</evidence>
<name>A0AAD3E221_9CHLO</name>
<evidence type="ECO:0000256" key="1">
    <source>
        <dbReference type="SAM" id="MobiDB-lite"/>
    </source>
</evidence>
<dbReference type="AlphaFoldDB" id="A0AAD3E221"/>
<dbReference type="EMBL" id="BMAR01000059">
    <property type="protein sequence ID" value="GFR52199.1"/>
    <property type="molecule type" value="Genomic_DNA"/>
</dbReference>
<evidence type="ECO:0000313" key="4">
    <source>
        <dbReference type="Proteomes" id="UP001054857"/>
    </source>
</evidence>
<feature type="transmembrane region" description="Helical" evidence="2">
    <location>
        <begin position="38"/>
        <end position="56"/>
    </location>
</feature>
<protein>
    <submittedName>
        <fullName evidence="3">Uncharacterized protein</fullName>
    </submittedName>
</protein>
<organism evidence="3 4">
    <name type="scientific">Astrephomene gubernaculifera</name>
    <dbReference type="NCBI Taxonomy" id="47775"/>
    <lineage>
        <taxon>Eukaryota</taxon>
        <taxon>Viridiplantae</taxon>
        <taxon>Chlorophyta</taxon>
        <taxon>core chlorophytes</taxon>
        <taxon>Chlorophyceae</taxon>
        <taxon>CS clade</taxon>
        <taxon>Chlamydomonadales</taxon>
        <taxon>Astrephomenaceae</taxon>
        <taxon>Astrephomene</taxon>
    </lineage>
</organism>
<feature type="region of interest" description="Disordered" evidence="1">
    <location>
        <begin position="116"/>
        <end position="146"/>
    </location>
</feature>
<keyword evidence="2" id="KW-1133">Transmembrane helix</keyword>
<keyword evidence="2" id="KW-0472">Membrane</keyword>
<gene>
    <name evidence="3" type="ORF">Agub_g14738</name>
</gene>
<feature type="transmembrane region" description="Helical" evidence="2">
    <location>
        <begin position="68"/>
        <end position="86"/>
    </location>
</feature>
<comment type="caution">
    <text evidence="3">The sequence shown here is derived from an EMBL/GenBank/DDBJ whole genome shotgun (WGS) entry which is preliminary data.</text>
</comment>
<evidence type="ECO:0000313" key="3">
    <source>
        <dbReference type="EMBL" id="GFR52199.1"/>
    </source>
</evidence>
<dbReference type="Proteomes" id="UP001054857">
    <property type="component" value="Unassembled WGS sequence"/>
</dbReference>
<sequence length="146" mass="15215">MTRKKHQPTPGRLSSNTSGNMAPNTARRTSADELRDKIGYTLLAVSVGLLGVNYLLPKDRDDSDSDNQRLYGSIAVFWCMVVYGVIKNLIWGKQSGSPAAASTGASGGATTITSAAPAAAALTPPDASNDSTSTANTGASRRTRRA</sequence>
<accession>A0AAD3E221</accession>
<keyword evidence="4" id="KW-1185">Reference proteome</keyword>
<feature type="compositionally biased region" description="Polar residues" evidence="1">
    <location>
        <begin position="12"/>
        <end position="28"/>
    </location>
</feature>
<feature type="compositionally biased region" description="Low complexity" evidence="1">
    <location>
        <begin position="116"/>
        <end position="128"/>
    </location>
</feature>
<proteinExistence type="predicted"/>
<keyword evidence="2" id="KW-0812">Transmembrane</keyword>
<feature type="compositionally biased region" description="Polar residues" evidence="1">
    <location>
        <begin position="129"/>
        <end position="140"/>
    </location>
</feature>